<dbReference type="HOGENOM" id="CLU_100715_5_3_4"/>
<dbReference type="PANTHER" id="PTHR43857:SF1">
    <property type="entry name" value="YJGH FAMILY PROTEIN"/>
    <property type="match status" value="1"/>
</dbReference>
<dbReference type="OrthoDB" id="9808943at2"/>
<accession>A1WM21</accession>
<dbReference type="EMBL" id="CP000542">
    <property type="protein sequence ID" value="ABM58678.1"/>
    <property type="molecule type" value="Genomic_DNA"/>
</dbReference>
<dbReference type="GeneID" id="76461426"/>
<dbReference type="eggNOG" id="COG0251">
    <property type="taxonomic scope" value="Bacteria"/>
</dbReference>
<dbReference type="KEGG" id="vei:Veis_2942"/>
<keyword evidence="2" id="KW-1185">Reference proteome</keyword>
<protein>
    <submittedName>
        <fullName evidence="1">Endoribonuclease L-PSP</fullName>
    </submittedName>
</protein>
<dbReference type="AlphaFoldDB" id="A1WM21"/>
<dbReference type="InterPro" id="IPR006175">
    <property type="entry name" value="YjgF/YER057c/UK114"/>
</dbReference>
<sequence length="142" mass="15085">MKTTNAPGAGRRFIQSGSRWEELAGYSRAVVDGDDILVSGTIGQDFASGQFPPSASAQCELALDTIEAALAQAQATLADVLRVRVYLADRADVLAVSQVLRRRLGHNRPANTTLCCALAVEGAKVELEVSARRQRHGTPPAV</sequence>
<dbReference type="RefSeq" id="WP_011810674.1">
    <property type="nucleotide sequence ID" value="NC_008786.1"/>
</dbReference>
<proteinExistence type="predicted"/>
<dbReference type="SUPFAM" id="SSF55298">
    <property type="entry name" value="YjgF-like"/>
    <property type="match status" value="1"/>
</dbReference>
<dbReference type="InterPro" id="IPR035959">
    <property type="entry name" value="RutC-like_sf"/>
</dbReference>
<dbReference type="Pfam" id="PF01042">
    <property type="entry name" value="Ribonuc_L-PSP"/>
    <property type="match status" value="1"/>
</dbReference>
<reference evidence="2" key="1">
    <citation type="submission" date="2006-12" db="EMBL/GenBank/DDBJ databases">
        <title>Complete sequence of chromosome 1 of Verminephrobacter eiseniae EF01-2.</title>
        <authorList>
            <person name="Copeland A."/>
            <person name="Lucas S."/>
            <person name="Lapidus A."/>
            <person name="Barry K."/>
            <person name="Detter J.C."/>
            <person name="Glavina del Rio T."/>
            <person name="Dalin E."/>
            <person name="Tice H."/>
            <person name="Pitluck S."/>
            <person name="Chertkov O."/>
            <person name="Brettin T."/>
            <person name="Bruce D."/>
            <person name="Han C."/>
            <person name="Tapia R."/>
            <person name="Gilna P."/>
            <person name="Schmutz J."/>
            <person name="Larimer F."/>
            <person name="Land M."/>
            <person name="Hauser L."/>
            <person name="Kyrpides N."/>
            <person name="Kim E."/>
            <person name="Stahl D."/>
            <person name="Richardson P."/>
        </authorList>
    </citation>
    <scope>NUCLEOTIDE SEQUENCE [LARGE SCALE GENOMIC DNA]</scope>
    <source>
        <strain evidence="2">EF01-2</strain>
    </source>
</reference>
<dbReference type="Proteomes" id="UP000000374">
    <property type="component" value="Chromosome"/>
</dbReference>
<dbReference type="STRING" id="391735.Veis_2942"/>
<evidence type="ECO:0000313" key="2">
    <source>
        <dbReference type="Proteomes" id="UP000000374"/>
    </source>
</evidence>
<evidence type="ECO:0000313" key="1">
    <source>
        <dbReference type="EMBL" id="ABM58678.1"/>
    </source>
</evidence>
<gene>
    <name evidence="1" type="ordered locus">Veis_2942</name>
</gene>
<dbReference type="CDD" id="cd06154">
    <property type="entry name" value="YjgF_YER057c_UK114_like_6"/>
    <property type="match status" value="1"/>
</dbReference>
<organism evidence="1 2">
    <name type="scientific">Verminephrobacter eiseniae (strain EF01-2)</name>
    <dbReference type="NCBI Taxonomy" id="391735"/>
    <lineage>
        <taxon>Bacteria</taxon>
        <taxon>Pseudomonadati</taxon>
        <taxon>Pseudomonadota</taxon>
        <taxon>Betaproteobacteria</taxon>
        <taxon>Burkholderiales</taxon>
        <taxon>Comamonadaceae</taxon>
        <taxon>Verminephrobacter</taxon>
    </lineage>
</organism>
<name>A1WM21_VEREI</name>
<dbReference type="PANTHER" id="PTHR43857">
    <property type="entry name" value="BLR7761 PROTEIN"/>
    <property type="match status" value="1"/>
</dbReference>
<dbReference type="Gene3D" id="3.30.1330.40">
    <property type="entry name" value="RutC-like"/>
    <property type="match status" value="1"/>
</dbReference>